<organism evidence="8 9">
    <name type="scientific">Solirubrobacter pauli</name>
    <dbReference type="NCBI Taxonomy" id="166793"/>
    <lineage>
        <taxon>Bacteria</taxon>
        <taxon>Bacillati</taxon>
        <taxon>Actinomycetota</taxon>
        <taxon>Thermoleophilia</taxon>
        <taxon>Solirubrobacterales</taxon>
        <taxon>Solirubrobacteraceae</taxon>
        <taxon>Solirubrobacter</taxon>
    </lineage>
</organism>
<dbReference type="EMBL" id="RBIL01000001">
    <property type="protein sequence ID" value="RKQ91839.1"/>
    <property type="molecule type" value="Genomic_DNA"/>
</dbReference>
<feature type="transmembrane region" description="Helical" evidence="7">
    <location>
        <begin position="251"/>
        <end position="274"/>
    </location>
</feature>
<sequence length="297" mass="31114">MLGLEGLPALWLALLGVVWALYFGLGGADLGVSMLLRRMPDRAAVLRSNGATWATNDVWLVIAIAATFGAFPGWYAAWMSGLYGVLVVIILALIVRHAGVELIGHLEARAAALWSRAIVGAAWVNAVGWGIVWAWLLQGGDVLSVANVLGGVAVALVFRVAGAAYLERRLEDGSAAADVRRRTAPLAVALAVVAGVALGSPWTGLVVLALVPRFALWGAGLAAAVVPLIVLATVSPNVAGVDLRVEAAGDYTLTLMTVIAGIVLPLVLLAHLLAYSRFKREPGGLVQLTRRAMEQLR</sequence>
<comment type="similarity">
    <text evidence="2">Belongs to the cytochrome ubiquinol oxidase subunit 2 family.</text>
</comment>
<dbReference type="RefSeq" id="WP_121249597.1">
    <property type="nucleotide sequence ID" value="NZ_RBIL01000001.1"/>
</dbReference>
<dbReference type="GO" id="GO:0016682">
    <property type="term" value="F:oxidoreductase activity, acting on diphenols and related substances as donors, oxygen as acceptor"/>
    <property type="evidence" value="ECO:0007669"/>
    <property type="project" value="TreeGrafter"/>
</dbReference>
<keyword evidence="6 7" id="KW-0472">Membrane</keyword>
<feature type="transmembrane region" description="Helical" evidence="7">
    <location>
        <begin position="217"/>
        <end position="239"/>
    </location>
</feature>
<feature type="transmembrane region" description="Helical" evidence="7">
    <location>
        <begin position="81"/>
        <end position="99"/>
    </location>
</feature>
<keyword evidence="4 7" id="KW-0812">Transmembrane</keyword>
<dbReference type="InterPro" id="IPR003317">
    <property type="entry name" value="Cyt-d_oxidase_su2"/>
</dbReference>
<dbReference type="GO" id="GO:0019646">
    <property type="term" value="P:aerobic electron transport chain"/>
    <property type="evidence" value="ECO:0007669"/>
    <property type="project" value="TreeGrafter"/>
</dbReference>
<accession>A0A660LB79</accession>
<evidence type="ECO:0000313" key="9">
    <source>
        <dbReference type="Proteomes" id="UP000278962"/>
    </source>
</evidence>
<feature type="transmembrane region" description="Helical" evidence="7">
    <location>
        <begin position="57"/>
        <end position="75"/>
    </location>
</feature>
<gene>
    <name evidence="8" type="ORF">C8N24_1671</name>
</gene>
<protein>
    <submittedName>
        <fullName evidence="8">Cytochrome bd-I ubiquinol oxidase subunit 2 apoprotein</fullName>
    </submittedName>
</protein>
<evidence type="ECO:0000256" key="3">
    <source>
        <dbReference type="ARBA" id="ARBA00022475"/>
    </source>
</evidence>
<dbReference type="GO" id="GO:0070069">
    <property type="term" value="C:cytochrome complex"/>
    <property type="evidence" value="ECO:0007669"/>
    <property type="project" value="TreeGrafter"/>
</dbReference>
<feature type="transmembrane region" description="Helical" evidence="7">
    <location>
        <begin position="142"/>
        <end position="166"/>
    </location>
</feature>
<evidence type="ECO:0000256" key="1">
    <source>
        <dbReference type="ARBA" id="ARBA00004651"/>
    </source>
</evidence>
<evidence type="ECO:0000256" key="7">
    <source>
        <dbReference type="SAM" id="Phobius"/>
    </source>
</evidence>
<feature type="transmembrane region" description="Helical" evidence="7">
    <location>
        <begin position="186"/>
        <end position="211"/>
    </location>
</feature>
<comment type="subcellular location">
    <subcellularLocation>
        <location evidence="1">Cell membrane</location>
        <topology evidence="1">Multi-pass membrane protein</topology>
    </subcellularLocation>
</comment>
<proteinExistence type="inferred from homology"/>
<evidence type="ECO:0000256" key="2">
    <source>
        <dbReference type="ARBA" id="ARBA00007543"/>
    </source>
</evidence>
<keyword evidence="5 7" id="KW-1133">Transmembrane helix</keyword>
<reference evidence="8 9" key="1">
    <citation type="submission" date="2018-10" db="EMBL/GenBank/DDBJ databases">
        <title>Genomic Encyclopedia of Archaeal and Bacterial Type Strains, Phase II (KMG-II): from individual species to whole genera.</title>
        <authorList>
            <person name="Goeker M."/>
        </authorList>
    </citation>
    <scope>NUCLEOTIDE SEQUENCE [LARGE SCALE GENOMIC DNA]</scope>
    <source>
        <strain evidence="8 9">DSM 14954</strain>
    </source>
</reference>
<dbReference type="Pfam" id="PF02322">
    <property type="entry name" value="Cyt_bd_oxida_II"/>
    <property type="match status" value="1"/>
</dbReference>
<dbReference type="OrthoDB" id="9776710at2"/>
<feature type="transmembrane region" description="Helical" evidence="7">
    <location>
        <begin position="111"/>
        <end position="136"/>
    </location>
</feature>
<evidence type="ECO:0000256" key="6">
    <source>
        <dbReference type="ARBA" id="ARBA00023136"/>
    </source>
</evidence>
<dbReference type="GO" id="GO:0005886">
    <property type="term" value="C:plasma membrane"/>
    <property type="evidence" value="ECO:0007669"/>
    <property type="project" value="UniProtKB-SubCell"/>
</dbReference>
<name>A0A660LB79_9ACTN</name>
<keyword evidence="9" id="KW-1185">Reference proteome</keyword>
<keyword evidence="3" id="KW-1003">Cell membrane</keyword>
<dbReference type="GO" id="GO:0009055">
    <property type="term" value="F:electron transfer activity"/>
    <property type="evidence" value="ECO:0007669"/>
    <property type="project" value="TreeGrafter"/>
</dbReference>
<evidence type="ECO:0000313" key="8">
    <source>
        <dbReference type="EMBL" id="RKQ91839.1"/>
    </source>
</evidence>
<dbReference type="PANTHER" id="PTHR43141:SF4">
    <property type="entry name" value="CYTOCHROME BD2 SUBUNIT II"/>
    <property type="match status" value="1"/>
</dbReference>
<comment type="caution">
    <text evidence="8">The sequence shown here is derived from an EMBL/GenBank/DDBJ whole genome shotgun (WGS) entry which is preliminary data.</text>
</comment>
<evidence type="ECO:0000256" key="4">
    <source>
        <dbReference type="ARBA" id="ARBA00022692"/>
    </source>
</evidence>
<dbReference type="Proteomes" id="UP000278962">
    <property type="component" value="Unassembled WGS sequence"/>
</dbReference>
<dbReference type="AlphaFoldDB" id="A0A660LB79"/>
<feature type="transmembrane region" description="Helical" evidence="7">
    <location>
        <begin position="12"/>
        <end position="36"/>
    </location>
</feature>
<evidence type="ECO:0000256" key="5">
    <source>
        <dbReference type="ARBA" id="ARBA00022989"/>
    </source>
</evidence>
<dbReference type="PANTHER" id="PTHR43141">
    <property type="entry name" value="CYTOCHROME BD2 SUBUNIT II"/>
    <property type="match status" value="1"/>
</dbReference>